<dbReference type="GO" id="GO:0046688">
    <property type="term" value="P:response to copper ion"/>
    <property type="evidence" value="ECO:0007669"/>
    <property type="project" value="InterPro"/>
</dbReference>
<keyword evidence="8" id="KW-1185">Reference proteome</keyword>
<dbReference type="SUPFAM" id="SSF81296">
    <property type="entry name" value="E set domains"/>
    <property type="match status" value="1"/>
</dbReference>
<keyword evidence="1 5" id="KW-0732">Signal</keyword>
<evidence type="ECO:0000313" key="7">
    <source>
        <dbReference type="EMBL" id="MBK4346007.1"/>
    </source>
</evidence>
<keyword evidence="2" id="KW-0186">Copper</keyword>
<organism evidence="7 8">
    <name type="scientific">Lacisediminihabitans changchengi</name>
    <dbReference type="NCBI Taxonomy" id="2787634"/>
    <lineage>
        <taxon>Bacteria</taxon>
        <taxon>Bacillati</taxon>
        <taxon>Actinomycetota</taxon>
        <taxon>Actinomycetes</taxon>
        <taxon>Micrococcales</taxon>
        <taxon>Microbacteriaceae</taxon>
        <taxon>Lacisediminihabitans</taxon>
    </lineage>
</organism>
<proteinExistence type="predicted"/>
<accession>A0A934VWN7</accession>
<evidence type="ECO:0000256" key="1">
    <source>
        <dbReference type="ARBA" id="ARBA00022729"/>
    </source>
</evidence>
<evidence type="ECO:0000259" key="6">
    <source>
        <dbReference type="Pfam" id="PF04234"/>
    </source>
</evidence>
<evidence type="ECO:0000256" key="4">
    <source>
        <dbReference type="SAM" id="Phobius"/>
    </source>
</evidence>
<dbReference type="InterPro" id="IPR007348">
    <property type="entry name" value="CopC_dom"/>
</dbReference>
<name>A0A934VWN7_9MICO</name>
<dbReference type="Pfam" id="PF04234">
    <property type="entry name" value="CopC"/>
    <property type="match status" value="1"/>
</dbReference>
<sequence>MLRSRRRGLLARTTAVAVLAIGAVLAITGPAQAHNYLIESTPEAGATLTTLPARFSVITNGTLLDLNKNNAGFALQVQDADKRYYGDGCVSVDGPGISTKAEIGAPGVYTVIWQVISTDGHPVSDSFQFTWAPADGSTTRESAGSTKIPDCNGTLHPNAATSAASPGRTASVSEGTLSTILWIGGAVLAVGVAVVVTLLLTARRRKA</sequence>
<dbReference type="Gene3D" id="2.60.40.1220">
    <property type="match status" value="1"/>
</dbReference>
<dbReference type="EMBL" id="JAEPES010000001">
    <property type="protein sequence ID" value="MBK4346007.1"/>
    <property type="molecule type" value="Genomic_DNA"/>
</dbReference>
<dbReference type="GO" id="GO:0042597">
    <property type="term" value="C:periplasmic space"/>
    <property type="evidence" value="ECO:0007669"/>
    <property type="project" value="InterPro"/>
</dbReference>
<dbReference type="InterPro" id="IPR014755">
    <property type="entry name" value="Cu-Rt/internalin_Ig-like"/>
</dbReference>
<reference evidence="7" key="1">
    <citation type="submission" date="2021-01" db="EMBL/GenBank/DDBJ databases">
        <title>Lacisediminihabitans sp. nov. strain G11-30, isolated from Antarctic Soil.</title>
        <authorList>
            <person name="Li J."/>
        </authorList>
    </citation>
    <scope>NUCLEOTIDE SEQUENCE</scope>
    <source>
        <strain evidence="7">G11-30</strain>
    </source>
</reference>
<gene>
    <name evidence="7" type="ORF">IV501_00010</name>
</gene>
<feature type="compositionally biased region" description="Polar residues" evidence="3">
    <location>
        <begin position="159"/>
        <end position="169"/>
    </location>
</feature>
<keyword evidence="4" id="KW-0472">Membrane</keyword>
<dbReference type="PROSITE" id="PS51318">
    <property type="entry name" value="TAT"/>
    <property type="match status" value="1"/>
</dbReference>
<feature type="chain" id="PRO_5037749047" evidence="5">
    <location>
        <begin position="34"/>
        <end position="207"/>
    </location>
</feature>
<evidence type="ECO:0000256" key="5">
    <source>
        <dbReference type="SAM" id="SignalP"/>
    </source>
</evidence>
<dbReference type="AlphaFoldDB" id="A0A934VWN7"/>
<dbReference type="InterPro" id="IPR006311">
    <property type="entry name" value="TAT_signal"/>
</dbReference>
<keyword evidence="4" id="KW-0812">Transmembrane</keyword>
<evidence type="ECO:0000313" key="8">
    <source>
        <dbReference type="Proteomes" id="UP000636458"/>
    </source>
</evidence>
<dbReference type="GO" id="GO:0005507">
    <property type="term" value="F:copper ion binding"/>
    <property type="evidence" value="ECO:0007669"/>
    <property type="project" value="InterPro"/>
</dbReference>
<protein>
    <submittedName>
        <fullName evidence="7">Copper resistance protein CopC</fullName>
    </submittedName>
</protein>
<evidence type="ECO:0000256" key="3">
    <source>
        <dbReference type="SAM" id="MobiDB-lite"/>
    </source>
</evidence>
<feature type="signal peptide" evidence="5">
    <location>
        <begin position="1"/>
        <end position="33"/>
    </location>
</feature>
<evidence type="ECO:0000256" key="2">
    <source>
        <dbReference type="ARBA" id="ARBA00023008"/>
    </source>
</evidence>
<dbReference type="InterPro" id="IPR014756">
    <property type="entry name" value="Ig_E-set"/>
</dbReference>
<dbReference type="RefSeq" id="WP_200554380.1">
    <property type="nucleotide sequence ID" value="NZ_JAEPES010000001.1"/>
</dbReference>
<keyword evidence="4" id="KW-1133">Transmembrane helix</keyword>
<dbReference type="Proteomes" id="UP000636458">
    <property type="component" value="Unassembled WGS sequence"/>
</dbReference>
<feature type="domain" description="CopC" evidence="6">
    <location>
        <begin position="34"/>
        <end position="130"/>
    </location>
</feature>
<feature type="region of interest" description="Disordered" evidence="3">
    <location>
        <begin position="138"/>
        <end position="169"/>
    </location>
</feature>
<feature type="transmembrane region" description="Helical" evidence="4">
    <location>
        <begin position="180"/>
        <end position="202"/>
    </location>
</feature>
<comment type="caution">
    <text evidence="7">The sequence shown here is derived from an EMBL/GenBank/DDBJ whole genome shotgun (WGS) entry which is preliminary data.</text>
</comment>